<organism evidence="2 3">
    <name type="scientific">Luteimonas deserti</name>
    <dbReference type="NCBI Taxonomy" id="2752306"/>
    <lineage>
        <taxon>Bacteria</taxon>
        <taxon>Pseudomonadati</taxon>
        <taxon>Pseudomonadota</taxon>
        <taxon>Gammaproteobacteria</taxon>
        <taxon>Lysobacterales</taxon>
        <taxon>Lysobacteraceae</taxon>
        <taxon>Luteimonas</taxon>
    </lineage>
</organism>
<reference evidence="2 3" key="1">
    <citation type="submission" date="2020-07" db="EMBL/GenBank/DDBJ databases">
        <title>isolation of Luteimonas sp. SJ-16.</title>
        <authorList>
            <person name="Huang X.-X."/>
            <person name="Xu L."/>
            <person name="Sun J.-Q."/>
        </authorList>
    </citation>
    <scope>NUCLEOTIDE SEQUENCE [LARGE SCALE GENOMIC DNA]</scope>
    <source>
        <strain evidence="2 3">SJ-16</strain>
    </source>
</reference>
<gene>
    <name evidence="2" type="ORF">H0E82_00095</name>
</gene>
<keyword evidence="1" id="KW-0472">Membrane</keyword>
<evidence type="ECO:0000313" key="3">
    <source>
        <dbReference type="Proteomes" id="UP000589896"/>
    </source>
</evidence>
<accession>A0A7Z0TYI5</accession>
<name>A0A7Z0TYI5_9GAMM</name>
<evidence type="ECO:0000256" key="1">
    <source>
        <dbReference type="SAM" id="Phobius"/>
    </source>
</evidence>
<keyword evidence="3" id="KW-1185">Reference proteome</keyword>
<dbReference type="RefSeq" id="WP_180542937.1">
    <property type="nucleotide sequence ID" value="NZ_JACCJZ010000001.1"/>
</dbReference>
<evidence type="ECO:0008006" key="4">
    <source>
        <dbReference type="Google" id="ProtNLM"/>
    </source>
</evidence>
<protein>
    <recommendedName>
        <fullName evidence="4">LysR family transcriptional regulator</fullName>
    </recommendedName>
</protein>
<dbReference type="EMBL" id="JACCJZ010000001">
    <property type="protein sequence ID" value="NYZ61163.1"/>
    <property type="molecule type" value="Genomic_DNA"/>
</dbReference>
<keyword evidence="1" id="KW-0812">Transmembrane</keyword>
<keyword evidence="1" id="KW-1133">Transmembrane helix</keyword>
<feature type="transmembrane region" description="Helical" evidence="1">
    <location>
        <begin position="31"/>
        <end position="49"/>
    </location>
</feature>
<comment type="caution">
    <text evidence="2">The sequence shown here is derived from an EMBL/GenBank/DDBJ whole genome shotgun (WGS) entry which is preliminary data.</text>
</comment>
<sequence length="59" mass="6122">MSSFTLYLVGMLILIGGLAYGAHLAGLAPQWIAVGVVVLLGLGIVKAVARTRRPDPPAH</sequence>
<dbReference type="Proteomes" id="UP000589896">
    <property type="component" value="Unassembled WGS sequence"/>
</dbReference>
<dbReference type="AlphaFoldDB" id="A0A7Z0TYI5"/>
<evidence type="ECO:0000313" key="2">
    <source>
        <dbReference type="EMBL" id="NYZ61163.1"/>
    </source>
</evidence>
<proteinExistence type="predicted"/>